<organism evidence="1 2">
    <name type="scientific">Zarea fungicola</name>
    <dbReference type="NCBI Taxonomy" id="93591"/>
    <lineage>
        <taxon>Eukaryota</taxon>
        <taxon>Fungi</taxon>
        <taxon>Dikarya</taxon>
        <taxon>Ascomycota</taxon>
        <taxon>Pezizomycotina</taxon>
        <taxon>Sordariomycetes</taxon>
        <taxon>Hypocreomycetidae</taxon>
        <taxon>Hypocreales</taxon>
        <taxon>Cordycipitaceae</taxon>
        <taxon>Zarea</taxon>
    </lineage>
</organism>
<reference evidence="1" key="1">
    <citation type="submission" date="2022-08" db="EMBL/GenBank/DDBJ databases">
        <title>Genome Sequence of Lecanicillium fungicola.</title>
        <authorList>
            <person name="Buettner E."/>
        </authorList>
    </citation>
    <scope>NUCLEOTIDE SEQUENCE</scope>
    <source>
        <strain evidence="1">Babe33</strain>
    </source>
</reference>
<comment type="caution">
    <text evidence="1">The sequence shown here is derived from an EMBL/GenBank/DDBJ whole genome shotgun (WGS) entry which is preliminary data.</text>
</comment>
<dbReference type="Proteomes" id="UP001143910">
    <property type="component" value="Unassembled WGS sequence"/>
</dbReference>
<accession>A0ACC1N1I2</accession>
<evidence type="ECO:0000313" key="1">
    <source>
        <dbReference type="EMBL" id="KAJ2972486.1"/>
    </source>
</evidence>
<protein>
    <submittedName>
        <fullName evidence="1">Uncharacterized protein</fullName>
    </submittedName>
</protein>
<evidence type="ECO:0000313" key="2">
    <source>
        <dbReference type="Proteomes" id="UP001143910"/>
    </source>
</evidence>
<gene>
    <name evidence="1" type="ORF">NQ176_g7125</name>
</gene>
<proteinExistence type="predicted"/>
<dbReference type="EMBL" id="JANJQO010001138">
    <property type="protein sequence ID" value="KAJ2972486.1"/>
    <property type="molecule type" value="Genomic_DNA"/>
</dbReference>
<sequence length="224" mass="24915">MASKNSPSELVKARDGTLGLLFYWFEGSLCLLVHLRGWKTAVAGRKCGDPHSYAGPGGAAKTDERPEVAMIRETREEYEMDVEIIGPLLIVTKDTMASKKVFNCHFYILCPVDATKPPSIPDAEKEKVLGFALIKWTDMFEAIPEALKTTTRPIDDRILTQVNNEDCHLFLSMVNLVLANADLGAEAEILKIFDAAGKKVPDFDESIMNNVDLRFVRKMPLQGI</sequence>
<keyword evidence="2" id="KW-1185">Reference proteome</keyword>
<name>A0ACC1N1I2_9HYPO</name>